<dbReference type="Proteomes" id="UP001178507">
    <property type="component" value="Unassembled WGS sequence"/>
</dbReference>
<evidence type="ECO:0000256" key="1">
    <source>
        <dbReference type="SAM" id="MobiDB-lite"/>
    </source>
</evidence>
<keyword evidence="3" id="KW-1185">Reference proteome</keyword>
<evidence type="ECO:0000313" key="2">
    <source>
        <dbReference type="EMBL" id="CAJ1376302.1"/>
    </source>
</evidence>
<gene>
    <name evidence="2" type="ORF">EVOR1521_LOCUS5396</name>
</gene>
<reference evidence="2" key="1">
    <citation type="submission" date="2023-08" db="EMBL/GenBank/DDBJ databases">
        <authorList>
            <person name="Chen Y."/>
            <person name="Shah S."/>
            <person name="Dougan E. K."/>
            <person name="Thang M."/>
            <person name="Chan C."/>
        </authorList>
    </citation>
    <scope>NUCLEOTIDE SEQUENCE</scope>
</reference>
<feature type="region of interest" description="Disordered" evidence="1">
    <location>
        <begin position="1"/>
        <end position="58"/>
    </location>
</feature>
<proteinExistence type="predicted"/>
<sequence>MGAACVHQAPEPEKDDALALTEEPGSDVADLTPLSGESEETSQELSASPSVSKPNHAFGDADNVLGLIKNRKGSEKEMDIPEILRDIARTLKAEDMSTAKDISKPTAKVLYKAKTKPARDCVEISLRSEEQVPYIPLLEMKEERIQSGIIPTIWAVPHWPLWFPFCESNTEVKRFSPSCWIMHVKLKVLFFCVDFLLFASVDDLLESEGRITVSMRSPPPGSEGEQWMGVTVPPRLGALPRVCLHNAFLDCKPTGHGKFDVNLRLELEDPAGAPQWVKTFVFQQMAIRILPDLCKFQGKIPGSALDHFLNNKNCSPEVAAGVQYIKDLGASLDAYNAPAEARRLPDPKDAKCSL</sequence>
<evidence type="ECO:0000313" key="3">
    <source>
        <dbReference type="Proteomes" id="UP001178507"/>
    </source>
</evidence>
<dbReference type="SUPFAM" id="SSF55961">
    <property type="entry name" value="Bet v1-like"/>
    <property type="match status" value="1"/>
</dbReference>
<name>A0AA36HVZ7_9DINO</name>
<protein>
    <submittedName>
        <fullName evidence="2">Uncharacterized protein</fullName>
    </submittedName>
</protein>
<dbReference type="EMBL" id="CAUJNA010000380">
    <property type="protein sequence ID" value="CAJ1376302.1"/>
    <property type="molecule type" value="Genomic_DNA"/>
</dbReference>
<accession>A0AA36HVZ7</accession>
<feature type="compositionally biased region" description="Polar residues" evidence="1">
    <location>
        <begin position="43"/>
        <end position="53"/>
    </location>
</feature>
<organism evidence="2 3">
    <name type="scientific">Effrenium voratum</name>
    <dbReference type="NCBI Taxonomy" id="2562239"/>
    <lineage>
        <taxon>Eukaryota</taxon>
        <taxon>Sar</taxon>
        <taxon>Alveolata</taxon>
        <taxon>Dinophyceae</taxon>
        <taxon>Suessiales</taxon>
        <taxon>Symbiodiniaceae</taxon>
        <taxon>Effrenium</taxon>
    </lineage>
</organism>
<dbReference type="AlphaFoldDB" id="A0AA36HVZ7"/>
<comment type="caution">
    <text evidence="2">The sequence shown here is derived from an EMBL/GenBank/DDBJ whole genome shotgun (WGS) entry which is preliminary data.</text>
</comment>